<organism evidence="1 2">
    <name type="scientific">Serratia proteamaculans</name>
    <dbReference type="NCBI Taxonomy" id="28151"/>
    <lineage>
        <taxon>Bacteria</taxon>
        <taxon>Pseudomonadati</taxon>
        <taxon>Pseudomonadota</taxon>
        <taxon>Gammaproteobacteria</taxon>
        <taxon>Enterobacterales</taxon>
        <taxon>Yersiniaceae</taxon>
        <taxon>Serratia</taxon>
    </lineage>
</organism>
<dbReference type="RefSeq" id="WP_153860794.1">
    <property type="nucleotide sequence ID" value="NZ_CP045913.1"/>
</dbReference>
<dbReference type="EMBL" id="CP045913">
    <property type="protein sequence ID" value="QGH64185.1"/>
    <property type="molecule type" value="Genomic_DNA"/>
</dbReference>
<evidence type="ECO:0000313" key="1">
    <source>
        <dbReference type="EMBL" id="QGH64185.1"/>
    </source>
</evidence>
<gene>
    <name evidence="1" type="ORF">GHV41_26445</name>
</gene>
<sequence>MTNYAAEVYTMANVDAAQQIEQFKKIAAAIVVNVKTRITNEMAVDEIMHTIHEEILSFFVKQQQMAVEYMTFNEDQRADFSELMYSLVEPLAVAFKGRTNPKYAAYVATTGNTGARNFMVNA</sequence>
<name>A0A5Q2VK02_SERPR</name>
<proteinExistence type="predicted"/>
<evidence type="ECO:0000313" key="2">
    <source>
        <dbReference type="Proteomes" id="UP000381260"/>
    </source>
</evidence>
<dbReference type="AlphaFoldDB" id="A0A5Q2VK02"/>
<dbReference type="Proteomes" id="UP000381260">
    <property type="component" value="Chromosome"/>
</dbReference>
<protein>
    <submittedName>
        <fullName evidence="1">Uncharacterized protein</fullName>
    </submittedName>
</protein>
<reference evidence="1 2" key="1">
    <citation type="submission" date="2019-11" db="EMBL/GenBank/DDBJ databases">
        <title>The Phosphoenolpyruvate Phosphotransferase System Regulates Serratia proteamaculans 336X Biofilm Formation and Wheat Roots colonization.</title>
        <authorList>
            <person name="Liu F."/>
        </authorList>
    </citation>
    <scope>NUCLEOTIDE SEQUENCE [LARGE SCALE GENOMIC DNA]</scope>
    <source>
        <strain evidence="1 2">336X</strain>
    </source>
</reference>
<accession>A0A5Q2VK02</accession>